<comment type="caution">
    <text evidence="2">The sequence shown here is derived from an EMBL/GenBank/DDBJ whole genome shotgun (WGS) entry which is preliminary data.</text>
</comment>
<sequence>MSIHDNIDMADLGIMTWQEKWYYKMGLFTGFWVGLVIGLVSAVIVWYIRG</sequence>
<organism evidence="2">
    <name type="scientific">marine sediment metagenome</name>
    <dbReference type="NCBI Taxonomy" id="412755"/>
    <lineage>
        <taxon>unclassified sequences</taxon>
        <taxon>metagenomes</taxon>
        <taxon>ecological metagenomes</taxon>
    </lineage>
</organism>
<reference evidence="2" key="1">
    <citation type="journal article" date="2015" name="Nature">
        <title>Complex archaea that bridge the gap between prokaryotes and eukaryotes.</title>
        <authorList>
            <person name="Spang A."/>
            <person name="Saw J.H."/>
            <person name="Jorgensen S.L."/>
            <person name="Zaremba-Niedzwiedzka K."/>
            <person name="Martijn J."/>
            <person name="Lind A.E."/>
            <person name="van Eijk R."/>
            <person name="Schleper C."/>
            <person name="Guy L."/>
            <person name="Ettema T.J."/>
        </authorList>
    </citation>
    <scope>NUCLEOTIDE SEQUENCE</scope>
</reference>
<feature type="transmembrane region" description="Helical" evidence="1">
    <location>
        <begin position="21"/>
        <end position="48"/>
    </location>
</feature>
<protein>
    <submittedName>
        <fullName evidence="2">Uncharacterized protein</fullName>
    </submittedName>
</protein>
<dbReference type="EMBL" id="LAZR01000502">
    <property type="protein sequence ID" value="KKN66369.1"/>
    <property type="molecule type" value="Genomic_DNA"/>
</dbReference>
<keyword evidence="1" id="KW-1133">Transmembrane helix</keyword>
<evidence type="ECO:0000256" key="1">
    <source>
        <dbReference type="SAM" id="Phobius"/>
    </source>
</evidence>
<evidence type="ECO:0000313" key="2">
    <source>
        <dbReference type="EMBL" id="KKN66369.1"/>
    </source>
</evidence>
<dbReference type="AlphaFoldDB" id="A0A0F9SH51"/>
<keyword evidence="1" id="KW-0472">Membrane</keyword>
<keyword evidence="1" id="KW-0812">Transmembrane</keyword>
<accession>A0A0F9SH51</accession>
<gene>
    <name evidence="2" type="ORF">LCGC14_0471900</name>
</gene>
<name>A0A0F9SH51_9ZZZZ</name>
<proteinExistence type="predicted"/>